<sequence>MINRLTGQLDFQAQALTLRSERQRVIASNIANADTPGYVARDFDFSRALRDATANLPRPPATGAAPAGAGNELGTPIAGQLLAEGFGREQPATDLRYSTPAQTNLDSNTVDMDRERAAFADNALKYESTLRFINGSVRTLSDAMKSHTQG</sequence>
<evidence type="ECO:0000256" key="4">
    <source>
        <dbReference type="ARBA" id="ARBA00023143"/>
    </source>
</evidence>
<keyword evidence="4 6" id="KW-0975">Bacterial flagellum</keyword>
<reference evidence="9" key="1">
    <citation type="submission" date="2017-08" db="EMBL/GenBank/DDBJ databases">
        <authorList>
            <person name="Imhoff J.F."/>
            <person name="Rahn T."/>
            <person name="Kuenzel S."/>
            <person name="Neulinger S.C."/>
        </authorList>
    </citation>
    <scope>NUCLEOTIDE SEQUENCE</scope>
    <source>
        <strain evidence="9">IM 151</strain>
    </source>
</reference>
<evidence type="ECO:0000256" key="6">
    <source>
        <dbReference type="PIRNR" id="PIRNR002889"/>
    </source>
</evidence>
<reference evidence="9" key="2">
    <citation type="journal article" date="2020" name="Microorganisms">
        <title>Osmotic Adaptation and Compatible Solute Biosynthesis of Phototrophic Bacteria as Revealed from Genome Analyses.</title>
        <authorList>
            <person name="Imhoff J.F."/>
            <person name="Rahn T."/>
            <person name="Kunzel S."/>
            <person name="Keller A."/>
            <person name="Neulinger S.C."/>
        </authorList>
    </citation>
    <scope>NUCLEOTIDE SEQUENCE</scope>
    <source>
        <strain evidence="9">IM 151</strain>
    </source>
</reference>
<evidence type="ECO:0000313" key="10">
    <source>
        <dbReference type="Proteomes" id="UP001041814"/>
    </source>
</evidence>
<dbReference type="InterPro" id="IPR006300">
    <property type="entry name" value="FlgB"/>
</dbReference>
<dbReference type="NCBIfam" id="TIGR01396">
    <property type="entry name" value="FlgB"/>
    <property type="match status" value="1"/>
</dbReference>
<dbReference type="PANTHER" id="PTHR30435">
    <property type="entry name" value="FLAGELLAR PROTEIN"/>
    <property type="match status" value="1"/>
</dbReference>
<keyword evidence="9" id="KW-0282">Flagellum</keyword>
<evidence type="ECO:0000256" key="3">
    <source>
        <dbReference type="ARBA" id="ARBA00014376"/>
    </source>
</evidence>
<evidence type="ECO:0000256" key="1">
    <source>
        <dbReference type="ARBA" id="ARBA00004117"/>
    </source>
</evidence>
<keyword evidence="9" id="KW-0969">Cilium</keyword>
<accession>A0ABS1DTZ7</accession>
<evidence type="ECO:0000256" key="7">
    <source>
        <dbReference type="SAM" id="MobiDB-lite"/>
    </source>
</evidence>
<organism evidence="9 10">
    <name type="scientific">Rubrivivax gelatinosus</name>
    <name type="common">Rhodocyclus gelatinosus</name>
    <name type="synonym">Rhodopseudomonas gelatinosa</name>
    <dbReference type="NCBI Taxonomy" id="28068"/>
    <lineage>
        <taxon>Bacteria</taxon>
        <taxon>Pseudomonadati</taxon>
        <taxon>Pseudomonadota</taxon>
        <taxon>Betaproteobacteria</taxon>
        <taxon>Burkholderiales</taxon>
        <taxon>Sphaerotilaceae</taxon>
        <taxon>Rubrivivax</taxon>
    </lineage>
</organism>
<keyword evidence="10" id="KW-1185">Reference proteome</keyword>
<protein>
    <recommendedName>
        <fullName evidence="3 6">Flagellar basal body rod protein FlgB</fullName>
    </recommendedName>
</protein>
<comment type="similarity">
    <text evidence="2 6">Belongs to the flagella basal body rod proteins family.</text>
</comment>
<keyword evidence="9" id="KW-0966">Cell projection</keyword>
<dbReference type="Proteomes" id="UP001041814">
    <property type="component" value="Unassembled WGS sequence"/>
</dbReference>
<dbReference type="PIRSF" id="PIRSF002889">
    <property type="entry name" value="Rod_FlgB"/>
    <property type="match status" value="1"/>
</dbReference>
<evidence type="ECO:0000256" key="2">
    <source>
        <dbReference type="ARBA" id="ARBA00009677"/>
    </source>
</evidence>
<name>A0ABS1DTZ7_RUBGE</name>
<feature type="domain" description="Flagellar basal body rod protein N-terminal" evidence="8">
    <location>
        <begin position="9"/>
        <end position="38"/>
    </location>
</feature>
<comment type="subunit">
    <text evidence="6">The basal body constitutes a major portion of the flagellar organelle and consists of a number of rings mounted on a central rod.</text>
</comment>
<dbReference type="EMBL" id="NRRU01000028">
    <property type="protein sequence ID" value="MBK1712973.1"/>
    <property type="molecule type" value="Genomic_DNA"/>
</dbReference>
<feature type="region of interest" description="Disordered" evidence="7">
    <location>
        <begin position="84"/>
        <end position="106"/>
    </location>
</feature>
<dbReference type="RefSeq" id="WP_200229540.1">
    <property type="nucleotide sequence ID" value="NZ_NRRT01000034.1"/>
</dbReference>
<dbReference type="PANTHER" id="PTHR30435:SF12">
    <property type="entry name" value="FLAGELLAR BASAL BODY ROD PROTEIN FLGB"/>
    <property type="match status" value="1"/>
</dbReference>
<gene>
    <name evidence="9" type="primary">flgB</name>
    <name evidence="9" type="ORF">CKO43_09300</name>
</gene>
<feature type="region of interest" description="Disordered" evidence="7">
    <location>
        <begin position="54"/>
        <end position="73"/>
    </location>
</feature>
<feature type="compositionally biased region" description="Low complexity" evidence="7">
    <location>
        <begin position="61"/>
        <end position="70"/>
    </location>
</feature>
<comment type="function">
    <text evidence="5 6">Structural component of flagellum, the bacterial motility apparatus. Part of the rod structure of flagellar basal body.</text>
</comment>
<proteinExistence type="inferred from homology"/>
<evidence type="ECO:0000256" key="5">
    <source>
        <dbReference type="ARBA" id="ARBA00024934"/>
    </source>
</evidence>
<dbReference type="InterPro" id="IPR001444">
    <property type="entry name" value="Flag_bb_rod_N"/>
</dbReference>
<dbReference type="PROSITE" id="PS00588">
    <property type="entry name" value="FLAGELLA_BB_ROD"/>
    <property type="match status" value="1"/>
</dbReference>
<evidence type="ECO:0000259" key="8">
    <source>
        <dbReference type="Pfam" id="PF00460"/>
    </source>
</evidence>
<evidence type="ECO:0000313" key="9">
    <source>
        <dbReference type="EMBL" id="MBK1712973.1"/>
    </source>
</evidence>
<dbReference type="InterPro" id="IPR019776">
    <property type="entry name" value="Flagellar_basal_body_rod_CS"/>
</dbReference>
<comment type="subcellular location">
    <subcellularLocation>
        <location evidence="1 6">Bacterial flagellum basal body</location>
    </subcellularLocation>
</comment>
<dbReference type="Pfam" id="PF00460">
    <property type="entry name" value="Flg_bb_rod"/>
    <property type="match status" value="1"/>
</dbReference>
<comment type="caution">
    <text evidence="9">The sequence shown here is derived from an EMBL/GenBank/DDBJ whole genome shotgun (WGS) entry which is preliminary data.</text>
</comment>